<dbReference type="Gene3D" id="3.40.50.1980">
    <property type="entry name" value="Nitrogenase molybdenum iron protein domain"/>
    <property type="match status" value="2"/>
</dbReference>
<dbReference type="PANTHER" id="PTHR30535:SF4">
    <property type="entry name" value="HEMIN-BINDING PERIPLASMIC PROTEIN HMUT"/>
    <property type="match status" value="1"/>
</dbReference>
<protein>
    <submittedName>
        <fullName evidence="2">Iron complex transport system substrate-binding protein</fullName>
    </submittedName>
</protein>
<gene>
    <name evidence="2" type="ORF">SAMN04487988_10736</name>
</gene>
<dbReference type="OrthoDB" id="9797736at2"/>
<dbReference type="InterPro" id="IPR050902">
    <property type="entry name" value="ABC_Transporter_SBP"/>
</dbReference>
<dbReference type="STRING" id="435880.SAMN04487988_10736"/>
<dbReference type="RefSeq" id="WP_092791490.1">
    <property type="nucleotide sequence ID" value="NZ_FOPC01000007.1"/>
</dbReference>
<reference evidence="3" key="1">
    <citation type="submission" date="2016-10" db="EMBL/GenBank/DDBJ databases">
        <authorList>
            <person name="Varghese N."/>
            <person name="Submissions S."/>
        </authorList>
    </citation>
    <scope>NUCLEOTIDE SEQUENCE [LARGE SCALE GENOMIC DNA]</scope>
    <source>
        <strain evidence="3">DSM 19315</strain>
    </source>
</reference>
<dbReference type="AlphaFoldDB" id="A0A1I2U438"/>
<evidence type="ECO:0000313" key="3">
    <source>
        <dbReference type="Proteomes" id="UP000199642"/>
    </source>
</evidence>
<dbReference type="Pfam" id="PF01497">
    <property type="entry name" value="Peripla_BP_2"/>
    <property type="match status" value="1"/>
</dbReference>
<keyword evidence="3" id="KW-1185">Reference proteome</keyword>
<organism evidence="2 3">
    <name type="scientific">Algoriphagus hitonicola</name>
    <dbReference type="NCBI Taxonomy" id="435880"/>
    <lineage>
        <taxon>Bacteria</taxon>
        <taxon>Pseudomonadati</taxon>
        <taxon>Bacteroidota</taxon>
        <taxon>Cytophagia</taxon>
        <taxon>Cytophagales</taxon>
        <taxon>Cyclobacteriaceae</taxon>
        <taxon>Algoriphagus</taxon>
    </lineage>
</organism>
<evidence type="ECO:0000313" key="2">
    <source>
        <dbReference type="EMBL" id="SFG71912.1"/>
    </source>
</evidence>
<feature type="domain" description="Fe/B12 periplasmic-binding" evidence="1">
    <location>
        <begin position="31"/>
        <end position="287"/>
    </location>
</feature>
<dbReference type="Proteomes" id="UP000199642">
    <property type="component" value="Unassembled WGS sequence"/>
</dbReference>
<sequence>MKRLVFLFFLILSASCGTSEEAKSKASQERRIITAGGTISEIVAALGLQDQITATDRTSTFPAELQELPSIGYRNQIKAEGILSLNPSLVLIEEGYLNQEVIDQLQSAKIEIQQFQKPSSAEETLVMIEAVSNFFDLKEKGDSIISSVKKDLQKLEEYKQASTNSGTALFVMARGPESLFMAGKGSFATAMFDLAGVNSVAADFENFVPLTPEALIAMNPDHIVLFESGLESLGGKAGLNKIAGMTETIAFQKDQILALDGLYISGFGPRVGNAALDLAKAMRTPKTTP</sequence>
<dbReference type="PROSITE" id="PS51257">
    <property type="entry name" value="PROKAR_LIPOPROTEIN"/>
    <property type="match status" value="1"/>
</dbReference>
<evidence type="ECO:0000259" key="1">
    <source>
        <dbReference type="PROSITE" id="PS50983"/>
    </source>
</evidence>
<accession>A0A1I2U438</accession>
<name>A0A1I2U438_9BACT</name>
<dbReference type="SUPFAM" id="SSF53807">
    <property type="entry name" value="Helical backbone' metal receptor"/>
    <property type="match status" value="1"/>
</dbReference>
<proteinExistence type="predicted"/>
<dbReference type="EMBL" id="FOPC01000007">
    <property type="protein sequence ID" value="SFG71912.1"/>
    <property type="molecule type" value="Genomic_DNA"/>
</dbReference>
<dbReference type="PROSITE" id="PS50983">
    <property type="entry name" value="FE_B12_PBP"/>
    <property type="match status" value="1"/>
</dbReference>
<dbReference type="InterPro" id="IPR002491">
    <property type="entry name" value="ABC_transptr_periplasmic_BD"/>
</dbReference>
<dbReference type="PANTHER" id="PTHR30535">
    <property type="entry name" value="VITAMIN B12-BINDING PROTEIN"/>
    <property type="match status" value="1"/>
</dbReference>